<accession>T0ZKC6</accession>
<dbReference type="AlphaFoldDB" id="T0ZKC6"/>
<dbReference type="Pfam" id="PF10009">
    <property type="entry name" value="DUF2252"/>
    <property type="match status" value="1"/>
</dbReference>
<comment type="caution">
    <text evidence="1">The sequence shown here is derived from an EMBL/GenBank/DDBJ whole genome shotgun (WGS) entry which is preliminary data.</text>
</comment>
<name>T0ZKC6_9ZZZZ</name>
<feature type="non-terminal residue" evidence="1">
    <location>
        <position position="141"/>
    </location>
</feature>
<reference evidence="1" key="2">
    <citation type="journal article" date="2014" name="ISME J.">
        <title>Microbial stratification in low pH oxic and suboxic macroscopic growths along an acid mine drainage.</title>
        <authorList>
            <person name="Mendez-Garcia C."/>
            <person name="Mesa V."/>
            <person name="Sprenger R.R."/>
            <person name="Richter M."/>
            <person name="Diez M.S."/>
            <person name="Solano J."/>
            <person name="Bargiela R."/>
            <person name="Golyshina O.V."/>
            <person name="Manteca A."/>
            <person name="Ramos J.L."/>
            <person name="Gallego J.R."/>
            <person name="Llorente I."/>
            <person name="Martins Dos Santos V.A."/>
            <person name="Jensen O.N."/>
            <person name="Pelaez A.I."/>
            <person name="Sanchez J."/>
            <person name="Ferrer M."/>
        </authorList>
    </citation>
    <scope>NUCLEOTIDE SEQUENCE</scope>
</reference>
<dbReference type="PANTHER" id="PTHR39441:SF1">
    <property type="entry name" value="DUF2252 DOMAIN-CONTAINING PROTEIN"/>
    <property type="match status" value="1"/>
</dbReference>
<evidence type="ECO:0000313" key="1">
    <source>
        <dbReference type="EMBL" id="EQD29184.1"/>
    </source>
</evidence>
<reference evidence="1" key="1">
    <citation type="submission" date="2013-08" db="EMBL/GenBank/DDBJ databases">
        <authorList>
            <person name="Mendez C."/>
            <person name="Richter M."/>
            <person name="Ferrer M."/>
            <person name="Sanchez J."/>
        </authorList>
    </citation>
    <scope>NUCLEOTIDE SEQUENCE</scope>
</reference>
<gene>
    <name evidence="1" type="ORF">B1A_20843</name>
</gene>
<evidence type="ECO:0008006" key="2">
    <source>
        <dbReference type="Google" id="ProtNLM"/>
    </source>
</evidence>
<proteinExistence type="predicted"/>
<protein>
    <recommendedName>
        <fullName evidence="2">DUF2252 domain-containing protein</fullName>
    </recommendedName>
</protein>
<organism evidence="1">
    <name type="scientific">mine drainage metagenome</name>
    <dbReference type="NCBI Taxonomy" id="410659"/>
    <lineage>
        <taxon>unclassified sequences</taxon>
        <taxon>metagenomes</taxon>
        <taxon>ecological metagenomes</taxon>
    </lineage>
</organism>
<dbReference type="InterPro" id="IPR018721">
    <property type="entry name" value="DUF2252"/>
</dbReference>
<sequence>MKKVDVVSEILLFNQALDPRRVSLKYDRMRETPFAFFRATCHLFYQRLSQSSLFTHSPKVWVSGDLHLENFGSYKGDNRLAYFDMNDFDEACLAPCTFEILRILTSILIASDGFGLSPSVRKDLCMSFLRSYCAEAVSEKP</sequence>
<dbReference type="PANTHER" id="PTHR39441">
    <property type="entry name" value="DUF2252 DOMAIN-CONTAINING PROTEIN"/>
    <property type="match status" value="1"/>
</dbReference>
<dbReference type="EMBL" id="AUZX01015395">
    <property type="protein sequence ID" value="EQD29184.1"/>
    <property type="molecule type" value="Genomic_DNA"/>
</dbReference>